<dbReference type="PROSITE" id="PS51686">
    <property type="entry name" value="SAM_MT_RSMB_NOP"/>
    <property type="match status" value="1"/>
</dbReference>
<dbReference type="PRINTS" id="PR02008">
    <property type="entry name" value="RCMTFAMILY"/>
</dbReference>
<feature type="binding site" evidence="5">
    <location>
        <position position="277"/>
    </location>
    <ligand>
        <name>S-adenosyl-L-methionine</name>
        <dbReference type="ChEBI" id="CHEBI:59789"/>
    </ligand>
</feature>
<dbReference type="Pfam" id="PF22458">
    <property type="entry name" value="RsmF-B_ferredox"/>
    <property type="match status" value="1"/>
</dbReference>
<comment type="caution">
    <text evidence="7">The sequence shown here is derived from an EMBL/GenBank/DDBJ whole genome shotgun (WGS) entry which is preliminary data.</text>
</comment>
<reference evidence="7 8" key="1">
    <citation type="submission" date="2014-02" db="EMBL/GenBank/DDBJ databases">
        <title>Expanding our view of genomic diversity in Candidatus Accumulibacter clades.</title>
        <authorList>
            <person name="Skennerton C.T."/>
            <person name="Barr J.J."/>
            <person name="Slater F.R."/>
            <person name="Bond P.L."/>
            <person name="Tyson G.W."/>
        </authorList>
    </citation>
    <scope>NUCLEOTIDE SEQUENCE [LARGE SCALE GENOMIC DNA]</scope>
    <source>
        <strain evidence="8">BA-92</strain>
    </source>
</reference>
<organism evidence="7 8">
    <name type="scientific">Candidatus Accumulibacter appositus</name>
    <dbReference type="NCBI Taxonomy" id="1454003"/>
    <lineage>
        <taxon>Bacteria</taxon>
        <taxon>Pseudomonadati</taxon>
        <taxon>Pseudomonadota</taxon>
        <taxon>Betaproteobacteria</taxon>
        <taxon>Candidatus Accumulibacter</taxon>
    </lineage>
</organism>
<comment type="similarity">
    <text evidence="5">Belongs to the class I-like SAM-binding methyltransferase superfamily. RsmB/NOP family.</text>
</comment>
<feature type="active site" description="Nucleophile" evidence="5">
    <location>
        <position position="377"/>
    </location>
</feature>
<dbReference type="SUPFAM" id="SSF53335">
    <property type="entry name" value="S-adenosyl-L-methionine-dependent methyltransferases"/>
    <property type="match status" value="1"/>
</dbReference>
<dbReference type="PANTHER" id="PTHR22807">
    <property type="entry name" value="NOP2 YEAST -RELATED NOL1/NOP2/FMU SUN DOMAIN-CONTAINING"/>
    <property type="match status" value="1"/>
</dbReference>
<evidence type="ECO:0000256" key="4">
    <source>
        <dbReference type="ARBA" id="ARBA00022884"/>
    </source>
</evidence>
<evidence type="ECO:0000313" key="8">
    <source>
        <dbReference type="Proteomes" id="UP000021816"/>
    </source>
</evidence>
<dbReference type="InterPro" id="IPR049560">
    <property type="entry name" value="MeTrfase_RsmB-F_NOP2_cat"/>
</dbReference>
<evidence type="ECO:0000256" key="5">
    <source>
        <dbReference type="PROSITE-ProRule" id="PRU01023"/>
    </source>
</evidence>
<feature type="binding site" evidence="5">
    <location>
        <position position="304"/>
    </location>
    <ligand>
        <name>S-adenosyl-L-methionine</name>
        <dbReference type="ChEBI" id="CHEBI:59789"/>
    </ligand>
</feature>
<feature type="binding site" evidence="5">
    <location>
        <position position="324"/>
    </location>
    <ligand>
        <name>S-adenosyl-L-methionine</name>
        <dbReference type="ChEBI" id="CHEBI:59789"/>
    </ligand>
</feature>
<dbReference type="Proteomes" id="UP000021816">
    <property type="component" value="Unassembled WGS sequence"/>
</dbReference>
<keyword evidence="1 5" id="KW-0489">Methyltransferase</keyword>
<dbReference type="PANTHER" id="PTHR22807:SF53">
    <property type="entry name" value="RIBOSOMAL RNA SMALL SUBUNIT METHYLTRANSFERASE B-RELATED"/>
    <property type="match status" value="1"/>
</dbReference>
<dbReference type="GO" id="GO:0008173">
    <property type="term" value="F:RNA methyltransferase activity"/>
    <property type="evidence" value="ECO:0007669"/>
    <property type="project" value="InterPro"/>
</dbReference>
<keyword evidence="4 5" id="KW-0694">RNA-binding</keyword>
<sequence length="440" mass="48390">MSVRTAAARVSPDRITPAHSTAARFTPAIFHHAQKLLSELLRSEFAADRVVADYFRQHRELGHADRGFVADAVFTVLRRKRSLSARCAGELTSRRLLLAALACLHGMNRRELAAVLNEAESHWLAHAKAVQISELPAAVRLDLPDWLHALLSEQFAADEIEPLLAGLNQPAPLDLRVNALKSGREEVLERLRADGLNAEACRYSPLGIRVAGKPALSRHPLFVDGSIEVQDEGSQLLGFLLQPKRGEMVADFCAGAGGKTLLLGALMRSQGRLYAFDVAEHRLARLKPRLARSGLSNVHPVRIDSERDMKIRRLAGKLDRVLVDAPCSGLGTLRRNPYLKWRQTPASVAELGAQQAAILSAAASLVKTGGRLVYATCSLLEQENQAIVRAFLERHPDFVLCSAQEILAKQDIAIDCGEQLRLLPHRHDTDAFYAAAMERQ</sequence>
<dbReference type="InterPro" id="IPR001678">
    <property type="entry name" value="MeTrfase_RsmB-F_NOP2_dom"/>
</dbReference>
<evidence type="ECO:0000256" key="3">
    <source>
        <dbReference type="ARBA" id="ARBA00022691"/>
    </source>
</evidence>
<comment type="caution">
    <text evidence="5">Lacks conserved residue(s) required for the propagation of feature annotation.</text>
</comment>
<keyword evidence="2 5" id="KW-0808">Transferase</keyword>
<dbReference type="GO" id="GO:0003723">
    <property type="term" value="F:RNA binding"/>
    <property type="evidence" value="ECO:0007669"/>
    <property type="project" value="UniProtKB-UniRule"/>
</dbReference>
<dbReference type="GO" id="GO:0001510">
    <property type="term" value="P:RNA methylation"/>
    <property type="evidence" value="ECO:0007669"/>
    <property type="project" value="InterPro"/>
</dbReference>
<evidence type="ECO:0000256" key="2">
    <source>
        <dbReference type="ARBA" id="ARBA00022679"/>
    </source>
</evidence>
<dbReference type="CDD" id="cd02440">
    <property type="entry name" value="AdoMet_MTases"/>
    <property type="match status" value="1"/>
</dbReference>
<keyword evidence="3 5" id="KW-0949">S-adenosyl-L-methionine</keyword>
<gene>
    <name evidence="7" type="primary">rsmB_1</name>
    <name evidence="7" type="ORF">AW10_00605</name>
</gene>
<dbReference type="EC" id="2.1.1.176" evidence="7"/>
<dbReference type="AlphaFoldDB" id="A0A011PZX5"/>
<dbReference type="InterPro" id="IPR029063">
    <property type="entry name" value="SAM-dependent_MTases_sf"/>
</dbReference>
<dbReference type="InterPro" id="IPR023267">
    <property type="entry name" value="RCMT"/>
</dbReference>
<feature type="domain" description="SAM-dependent MTase RsmB/NOP-type" evidence="6">
    <location>
        <begin position="163"/>
        <end position="440"/>
    </location>
</feature>
<dbReference type="InterPro" id="IPR054728">
    <property type="entry name" value="RsmB-like_ferredoxin"/>
</dbReference>
<dbReference type="PATRIC" id="fig|1454003.3.peg.617"/>
<dbReference type="Pfam" id="PF01189">
    <property type="entry name" value="Methyltr_RsmB-F"/>
    <property type="match status" value="1"/>
</dbReference>
<evidence type="ECO:0000313" key="7">
    <source>
        <dbReference type="EMBL" id="EXI82497.1"/>
    </source>
</evidence>
<dbReference type="STRING" id="1454003.AW10_00605"/>
<dbReference type="Gene3D" id="3.40.50.150">
    <property type="entry name" value="Vaccinia Virus protein VP39"/>
    <property type="match status" value="1"/>
</dbReference>
<proteinExistence type="inferred from homology"/>
<accession>A0A011PZX5</accession>
<dbReference type="EMBL" id="JEMX01000011">
    <property type="protein sequence ID" value="EXI82497.1"/>
    <property type="molecule type" value="Genomic_DNA"/>
</dbReference>
<evidence type="ECO:0000256" key="1">
    <source>
        <dbReference type="ARBA" id="ARBA00022603"/>
    </source>
</evidence>
<protein>
    <submittedName>
        <fullName evidence="7">Ribosomal RNA small subunit methyltransferase B</fullName>
        <ecNumber evidence="7">2.1.1.176</ecNumber>
    </submittedName>
</protein>
<name>A0A011PZX5_9PROT</name>
<evidence type="ECO:0000259" key="6">
    <source>
        <dbReference type="PROSITE" id="PS51686"/>
    </source>
</evidence>